<dbReference type="RefSeq" id="WP_207139249.1">
    <property type="nucleotide sequence ID" value="NZ_JAEKJZ010000001.1"/>
</dbReference>
<dbReference type="InterPro" id="IPR003661">
    <property type="entry name" value="HisK_dim/P_dom"/>
</dbReference>
<dbReference type="PRINTS" id="PR00344">
    <property type="entry name" value="BCTRLSENSOR"/>
</dbReference>
<dbReference type="PROSITE" id="PS50109">
    <property type="entry name" value="HIS_KIN"/>
    <property type="match status" value="1"/>
</dbReference>
<dbReference type="Pfam" id="PF02518">
    <property type="entry name" value="HATPase_c"/>
    <property type="match status" value="1"/>
</dbReference>
<dbReference type="InterPro" id="IPR036097">
    <property type="entry name" value="HisK_dim/P_sf"/>
</dbReference>
<keyword evidence="10 12" id="KW-0472">Membrane</keyword>
<feature type="domain" description="HAMP" evidence="14">
    <location>
        <begin position="186"/>
        <end position="239"/>
    </location>
</feature>
<accession>A0A939EAM7</accession>
<gene>
    <name evidence="15" type="ORF">JF539_05110</name>
</gene>
<dbReference type="GO" id="GO:0005886">
    <property type="term" value="C:plasma membrane"/>
    <property type="evidence" value="ECO:0007669"/>
    <property type="project" value="TreeGrafter"/>
</dbReference>
<dbReference type="Gene3D" id="1.10.287.130">
    <property type="match status" value="1"/>
</dbReference>
<dbReference type="PROSITE" id="PS50885">
    <property type="entry name" value="HAMP"/>
    <property type="match status" value="1"/>
</dbReference>
<dbReference type="Pfam" id="PF00512">
    <property type="entry name" value="HisKA"/>
    <property type="match status" value="1"/>
</dbReference>
<dbReference type="CDD" id="cd00075">
    <property type="entry name" value="HATPase"/>
    <property type="match status" value="1"/>
</dbReference>
<comment type="subcellular location">
    <subcellularLocation>
        <location evidence="2">Membrane</location>
    </subcellularLocation>
</comment>
<dbReference type="SUPFAM" id="SSF47384">
    <property type="entry name" value="Homodimeric domain of signal transducing histidine kinase"/>
    <property type="match status" value="1"/>
</dbReference>
<evidence type="ECO:0000256" key="12">
    <source>
        <dbReference type="SAM" id="Phobius"/>
    </source>
</evidence>
<evidence type="ECO:0000256" key="2">
    <source>
        <dbReference type="ARBA" id="ARBA00004370"/>
    </source>
</evidence>
<reference evidence="15" key="1">
    <citation type="submission" date="2020-12" db="EMBL/GenBank/DDBJ databases">
        <title>Oil enriched cultivation method for isolating marine PHA-producing bacteria.</title>
        <authorList>
            <person name="Zheng W."/>
            <person name="Yu S."/>
            <person name="Huang Y."/>
        </authorList>
    </citation>
    <scope>NUCLEOTIDE SEQUENCE</scope>
    <source>
        <strain evidence="15">SY-2-12</strain>
    </source>
</reference>
<evidence type="ECO:0000256" key="4">
    <source>
        <dbReference type="ARBA" id="ARBA00022553"/>
    </source>
</evidence>
<feature type="domain" description="Histidine kinase" evidence="13">
    <location>
        <begin position="247"/>
        <end position="463"/>
    </location>
</feature>
<evidence type="ECO:0000256" key="10">
    <source>
        <dbReference type="ARBA" id="ARBA00023136"/>
    </source>
</evidence>
<evidence type="ECO:0000313" key="15">
    <source>
        <dbReference type="EMBL" id="MBN9669707.1"/>
    </source>
</evidence>
<dbReference type="PANTHER" id="PTHR45436">
    <property type="entry name" value="SENSOR HISTIDINE KINASE YKOH"/>
    <property type="match status" value="1"/>
</dbReference>
<evidence type="ECO:0000256" key="9">
    <source>
        <dbReference type="ARBA" id="ARBA00023012"/>
    </source>
</evidence>
<keyword evidence="5" id="KW-0808">Transferase</keyword>
<keyword evidence="7 15" id="KW-0418">Kinase</keyword>
<evidence type="ECO:0000256" key="11">
    <source>
        <dbReference type="SAM" id="MobiDB-lite"/>
    </source>
</evidence>
<dbReference type="SMART" id="SM00304">
    <property type="entry name" value="HAMP"/>
    <property type="match status" value="1"/>
</dbReference>
<dbReference type="EMBL" id="JAEKJZ010000001">
    <property type="protein sequence ID" value="MBN9669707.1"/>
    <property type="molecule type" value="Genomic_DNA"/>
</dbReference>
<dbReference type="Gene3D" id="3.30.565.10">
    <property type="entry name" value="Histidine kinase-like ATPase, C-terminal domain"/>
    <property type="match status" value="1"/>
</dbReference>
<dbReference type="GO" id="GO:0000155">
    <property type="term" value="F:phosphorelay sensor kinase activity"/>
    <property type="evidence" value="ECO:0007669"/>
    <property type="project" value="InterPro"/>
</dbReference>
<evidence type="ECO:0000259" key="14">
    <source>
        <dbReference type="PROSITE" id="PS50885"/>
    </source>
</evidence>
<dbReference type="InterPro" id="IPR003594">
    <property type="entry name" value="HATPase_dom"/>
</dbReference>
<keyword evidence="4" id="KW-0597">Phosphoprotein</keyword>
<name>A0A939EAM7_9HYPH</name>
<dbReference type="InterPro" id="IPR004358">
    <property type="entry name" value="Sig_transdc_His_kin-like_C"/>
</dbReference>
<dbReference type="SUPFAM" id="SSF158472">
    <property type="entry name" value="HAMP domain-like"/>
    <property type="match status" value="1"/>
</dbReference>
<evidence type="ECO:0000256" key="6">
    <source>
        <dbReference type="ARBA" id="ARBA00022692"/>
    </source>
</evidence>
<protein>
    <recommendedName>
        <fullName evidence="3">histidine kinase</fullName>
        <ecNumber evidence="3">2.7.13.3</ecNumber>
    </recommendedName>
</protein>
<dbReference type="InterPro" id="IPR050428">
    <property type="entry name" value="TCS_sensor_his_kinase"/>
</dbReference>
<dbReference type="AlphaFoldDB" id="A0A939EAM7"/>
<feature type="transmembrane region" description="Helical" evidence="12">
    <location>
        <begin position="166"/>
        <end position="184"/>
    </location>
</feature>
<dbReference type="SUPFAM" id="SSF55874">
    <property type="entry name" value="ATPase domain of HSP90 chaperone/DNA topoisomerase II/histidine kinase"/>
    <property type="match status" value="1"/>
</dbReference>
<proteinExistence type="predicted"/>
<dbReference type="CDD" id="cd06225">
    <property type="entry name" value="HAMP"/>
    <property type="match status" value="1"/>
</dbReference>
<evidence type="ECO:0000256" key="8">
    <source>
        <dbReference type="ARBA" id="ARBA00022989"/>
    </source>
</evidence>
<comment type="catalytic activity">
    <reaction evidence="1">
        <text>ATP + protein L-histidine = ADP + protein N-phospho-L-histidine.</text>
        <dbReference type="EC" id="2.7.13.3"/>
    </reaction>
</comment>
<dbReference type="InterPro" id="IPR036890">
    <property type="entry name" value="HATPase_C_sf"/>
</dbReference>
<evidence type="ECO:0000256" key="5">
    <source>
        <dbReference type="ARBA" id="ARBA00022679"/>
    </source>
</evidence>
<dbReference type="Gene3D" id="6.10.340.10">
    <property type="match status" value="1"/>
</dbReference>
<keyword evidence="9" id="KW-0902">Two-component regulatory system</keyword>
<dbReference type="Pfam" id="PF00672">
    <property type="entry name" value="HAMP"/>
    <property type="match status" value="1"/>
</dbReference>
<dbReference type="InterPro" id="IPR003660">
    <property type="entry name" value="HAMP_dom"/>
</dbReference>
<dbReference type="InterPro" id="IPR005467">
    <property type="entry name" value="His_kinase_dom"/>
</dbReference>
<feature type="transmembrane region" description="Helical" evidence="12">
    <location>
        <begin position="12"/>
        <end position="34"/>
    </location>
</feature>
<keyword evidence="6 12" id="KW-0812">Transmembrane</keyword>
<sequence>MTRLTRFTRTTAFKLSLLYIAVFTVMSGFLLLYISRSTDNLMSEQVVQSVDTEMKGLADIYVRGGIRELVETIDRRSRHPDASLYLLTDFAGNALVGNIARLPTVVLEEADGDLRRVRYTRFGQDTEDAERQAMVRTFELRGGFRLLVGRDLGDQLRFSNLLGNALRLWLAAVIAMAAITWIFVSRRVLKRIDEISATSRRIMHGDLSERLSIAGNDDEFDRLAVNLNAMLDRIVILMQSMKDVTDNIAHDLKTPLTRLQTRIETALRVEKGEAGYKAALQATLDETDQLLRIFNALLRIARVESMAPATEMEPASLNELIAEISDLYGPLVEDEGGHLEVDLPEKLEAECNKDLIIQVLVNLIENALKYGRPETGDIHIRLSGWREGERVMLAVTDNGQGILEKDQDRVTDRFVRLEESRSEPGTGLGLSLVKAVARLHGGELRFMNEAPGLSARIDLTPVGKDSSRSDDGDGGTTGGEERSDGS</sequence>
<dbReference type="EC" id="2.7.13.3" evidence="3"/>
<organism evidence="15 16">
    <name type="scientific">Roseibium aggregatum</name>
    <dbReference type="NCBI Taxonomy" id="187304"/>
    <lineage>
        <taxon>Bacteria</taxon>
        <taxon>Pseudomonadati</taxon>
        <taxon>Pseudomonadota</taxon>
        <taxon>Alphaproteobacteria</taxon>
        <taxon>Hyphomicrobiales</taxon>
        <taxon>Stappiaceae</taxon>
        <taxon>Roseibium</taxon>
    </lineage>
</organism>
<feature type="region of interest" description="Disordered" evidence="11">
    <location>
        <begin position="457"/>
        <end position="486"/>
    </location>
</feature>
<evidence type="ECO:0000259" key="13">
    <source>
        <dbReference type="PROSITE" id="PS50109"/>
    </source>
</evidence>
<dbReference type="PANTHER" id="PTHR45436:SF8">
    <property type="entry name" value="HISTIDINE KINASE"/>
    <property type="match status" value="1"/>
</dbReference>
<evidence type="ECO:0000256" key="1">
    <source>
        <dbReference type="ARBA" id="ARBA00000085"/>
    </source>
</evidence>
<keyword evidence="8 12" id="KW-1133">Transmembrane helix</keyword>
<evidence type="ECO:0000256" key="3">
    <source>
        <dbReference type="ARBA" id="ARBA00012438"/>
    </source>
</evidence>
<dbReference type="Proteomes" id="UP000664096">
    <property type="component" value="Unassembled WGS sequence"/>
</dbReference>
<dbReference type="SMART" id="SM00388">
    <property type="entry name" value="HisKA"/>
    <property type="match status" value="1"/>
</dbReference>
<dbReference type="SMART" id="SM00387">
    <property type="entry name" value="HATPase_c"/>
    <property type="match status" value="1"/>
</dbReference>
<dbReference type="CDD" id="cd00082">
    <property type="entry name" value="HisKA"/>
    <property type="match status" value="1"/>
</dbReference>
<comment type="caution">
    <text evidence="15">The sequence shown here is derived from an EMBL/GenBank/DDBJ whole genome shotgun (WGS) entry which is preliminary data.</text>
</comment>
<evidence type="ECO:0000256" key="7">
    <source>
        <dbReference type="ARBA" id="ARBA00022777"/>
    </source>
</evidence>
<evidence type="ECO:0000313" key="16">
    <source>
        <dbReference type="Proteomes" id="UP000664096"/>
    </source>
</evidence>